<dbReference type="EMBL" id="CM042011">
    <property type="protein sequence ID" value="KAI3768838.1"/>
    <property type="molecule type" value="Genomic_DNA"/>
</dbReference>
<organism evidence="1 2">
    <name type="scientific">Cichorium intybus</name>
    <name type="common">Chicory</name>
    <dbReference type="NCBI Taxonomy" id="13427"/>
    <lineage>
        <taxon>Eukaryota</taxon>
        <taxon>Viridiplantae</taxon>
        <taxon>Streptophyta</taxon>
        <taxon>Embryophyta</taxon>
        <taxon>Tracheophyta</taxon>
        <taxon>Spermatophyta</taxon>
        <taxon>Magnoliopsida</taxon>
        <taxon>eudicotyledons</taxon>
        <taxon>Gunneridae</taxon>
        <taxon>Pentapetalae</taxon>
        <taxon>asterids</taxon>
        <taxon>campanulids</taxon>
        <taxon>Asterales</taxon>
        <taxon>Asteraceae</taxon>
        <taxon>Cichorioideae</taxon>
        <taxon>Cichorieae</taxon>
        <taxon>Cichoriinae</taxon>
        <taxon>Cichorium</taxon>
    </lineage>
</organism>
<name>A0ACB9FD37_CICIN</name>
<comment type="caution">
    <text evidence="1">The sequence shown here is derived from an EMBL/GenBank/DDBJ whole genome shotgun (WGS) entry which is preliminary data.</text>
</comment>
<sequence length="70" mass="7825">MKTPEKPVATLYEPQLACRLSLSLWGMVDPAKPASSTWKAKLNTEGSKEISYGIGYEKMLEMEIEIEMSS</sequence>
<protein>
    <submittedName>
        <fullName evidence="1">Uncharacterized protein</fullName>
    </submittedName>
</protein>
<reference evidence="1 2" key="2">
    <citation type="journal article" date="2022" name="Mol. Ecol. Resour.">
        <title>The genomes of chicory, endive, great burdock and yacon provide insights into Asteraceae paleo-polyploidization history and plant inulin production.</title>
        <authorList>
            <person name="Fan W."/>
            <person name="Wang S."/>
            <person name="Wang H."/>
            <person name="Wang A."/>
            <person name="Jiang F."/>
            <person name="Liu H."/>
            <person name="Zhao H."/>
            <person name="Xu D."/>
            <person name="Zhang Y."/>
        </authorList>
    </citation>
    <scope>NUCLEOTIDE SEQUENCE [LARGE SCALE GENOMIC DNA]</scope>
    <source>
        <strain evidence="2">cv. Punajuju</strain>
        <tissue evidence="1">Leaves</tissue>
    </source>
</reference>
<proteinExistence type="predicted"/>
<evidence type="ECO:0000313" key="2">
    <source>
        <dbReference type="Proteomes" id="UP001055811"/>
    </source>
</evidence>
<reference evidence="2" key="1">
    <citation type="journal article" date="2022" name="Mol. Ecol. Resour.">
        <title>The genomes of chicory, endive, great burdock and yacon provide insights into Asteraceae palaeo-polyploidization history and plant inulin production.</title>
        <authorList>
            <person name="Fan W."/>
            <person name="Wang S."/>
            <person name="Wang H."/>
            <person name="Wang A."/>
            <person name="Jiang F."/>
            <person name="Liu H."/>
            <person name="Zhao H."/>
            <person name="Xu D."/>
            <person name="Zhang Y."/>
        </authorList>
    </citation>
    <scope>NUCLEOTIDE SEQUENCE [LARGE SCALE GENOMIC DNA]</scope>
    <source>
        <strain evidence="2">cv. Punajuju</strain>
    </source>
</reference>
<accession>A0ACB9FD37</accession>
<keyword evidence="2" id="KW-1185">Reference proteome</keyword>
<dbReference type="Proteomes" id="UP001055811">
    <property type="component" value="Linkage Group LG03"/>
</dbReference>
<evidence type="ECO:0000313" key="1">
    <source>
        <dbReference type="EMBL" id="KAI3768838.1"/>
    </source>
</evidence>
<gene>
    <name evidence="1" type="ORF">L2E82_19674</name>
</gene>